<dbReference type="SUPFAM" id="SSF53254">
    <property type="entry name" value="Phosphoglycerate mutase-like"/>
    <property type="match status" value="1"/>
</dbReference>
<dbReference type="Proteomes" id="UP000557217">
    <property type="component" value="Unassembled WGS sequence"/>
</dbReference>
<evidence type="ECO:0000313" key="2">
    <source>
        <dbReference type="Proteomes" id="UP000557217"/>
    </source>
</evidence>
<proteinExistence type="predicted"/>
<dbReference type="InterPro" id="IPR013078">
    <property type="entry name" value="His_Pase_superF_clade-1"/>
</dbReference>
<keyword evidence="1" id="KW-0378">Hydrolase</keyword>
<dbReference type="PANTHER" id="PTHR48100">
    <property type="entry name" value="BROAD-SPECIFICITY PHOSPHATASE YOR283W-RELATED"/>
    <property type="match status" value="1"/>
</dbReference>
<dbReference type="EMBL" id="JACHGZ010000033">
    <property type="protein sequence ID" value="MBB5149968.1"/>
    <property type="molecule type" value="Genomic_DNA"/>
</dbReference>
<organism evidence="1 2">
    <name type="scientific">Ureibacillus thermosphaericus</name>
    <dbReference type="NCBI Taxonomy" id="51173"/>
    <lineage>
        <taxon>Bacteria</taxon>
        <taxon>Bacillati</taxon>
        <taxon>Bacillota</taxon>
        <taxon>Bacilli</taxon>
        <taxon>Bacillales</taxon>
        <taxon>Caryophanaceae</taxon>
        <taxon>Ureibacillus</taxon>
    </lineage>
</organism>
<name>A0A840Q0H2_URETH</name>
<dbReference type="InterPro" id="IPR029033">
    <property type="entry name" value="His_PPase_superfam"/>
</dbReference>
<sequence length="198" mass="23020">MGNAVTVHLIRHEKTKANLERKYIGWTNESIYIQTANCQVPIHTKDVFGSDLKRCIETAQLYFPEAKYHPFFQLRELHFGDFEMKTYDELKDNPAYRQWIDSPEKAAPPNGESFVSFKERILNCFHQIVSCGGEYVFVVHGGVIRVILSKFQKEKSFQDVIAQHRMIYTLCWDDIESLKGGRECNQLLEAPIMVNENL</sequence>
<dbReference type="Gene3D" id="3.40.50.1240">
    <property type="entry name" value="Phosphoglycerate mutase-like"/>
    <property type="match status" value="1"/>
</dbReference>
<dbReference type="InterPro" id="IPR050275">
    <property type="entry name" value="PGM_Phosphatase"/>
</dbReference>
<gene>
    <name evidence="1" type="ORF">HNR36_002367</name>
</gene>
<reference evidence="1 2" key="1">
    <citation type="submission" date="2020-08" db="EMBL/GenBank/DDBJ databases">
        <title>Genomic Encyclopedia of Type Strains, Phase IV (KMG-IV): sequencing the most valuable type-strain genomes for metagenomic binning, comparative biology and taxonomic classification.</title>
        <authorList>
            <person name="Goeker M."/>
        </authorList>
    </citation>
    <scope>NUCLEOTIDE SEQUENCE [LARGE SCALE GENOMIC DNA]</scope>
    <source>
        <strain evidence="1 2">DSM 10633</strain>
    </source>
</reference>
<protein>
    <submittedName>
        <fullName evidence="1">Alpha-ribazole phosphatase</fullName>
        <ecNumber evidence="1">3.1.3.73</ecNumber>
    </submittedName>
</protein>
<dbReference type="GO" id="GO:0005737">
    <property type="term" value="C:cytoplasm"/>
    <property type="evidence" value="ECO:0007669"/>
    <property type="project" value="TreeGrafter"/>
</dbReference>
<comment type="caution">
    <text evidence="1">The sequence shown here is derived from an EMBL/GenBank/DDBJ whole genome shotgun (WGS) entry which is preliminary data.</text>
</comment>
<dbReference type="AlphaFoldDB" id="A0A840Q0H2"/>
<dbReference type="CDD" id="cd07040">
    <property type="entry name" value="HP"/>
    <property type="match status" value="1"/>
</dbReference>
<dbReference type="PANTHER" id="PTHR48100:SF1">
    <property type="entry name" value="HISTIDINE PHOSPHATASE FAMILY PROTEIN-RELATED"/>
    <property type="match status" value="1"/>
</dbReference>
<dbReference type="RefSeq" id="WP_016838988.1">
    <property type="nucleotide sequence ID" value="NZ_JAAXPW010000014.1"/>
</dbReference>
<accession>A0A840Q0H2</accession>
<evidence type="ECO:0000313" key="1">
    <source>
        <dbReference type="EMBL" id="MBB5149968.1"/>
    </source>
</evidence>
<dbReference type="EC" id="3.1.3.73" evidence="1"/>
<keyword evidence="2" id="KW-1185">Reference proteome</keyword>
<dbReference type="Pfam" id="PF00300">
    <property type="entry name" value="His_Phos_1"/>
    <property type="match status" value="1"/>
</dbReference>
<dbReference type="GO" id="GO:0043755">
    <property type="term" value="F:alpha-ribazole phosphatase activity"/>
    <property type="evidence" value="ECO:0007669"/>
    <property type="project" value="UniProtKB-EC"/>
</dbReference>